<accession>A0A5J6N042</accession>
<dbReference type="InterPro" id="IPR011006">
    <property type="entry name" value="CheY-like_superfamily"/>
</dbReference>
<evidence type="ECO:0000256" key="5">
    <source>
        <dbReference type="ARBA" id="ARBA00022777"/>
    </source>
</evidence>
<dbReference type="InterPro" id="IPR052162">
    <property type="entry name" value="Sensor_kinase/Photoreceptor"/>
</dbReference>
<dbReference type="Gene3D" id="3.40.50.2300">
    <property type="match status" value="1"/>
</dbReference>
<dbReference type="Pfam" id="PF08448">
    <property type="entry name" value="PAS_4"/>
    <property type="match status" value="1"/>
</dbReference>
<dbReference type="Proteomes" id="UP000325797">
    <property type="component" value="Chromosome"/>
</dbReference>
<dbReference type="Gene3D" id="3.30.450.20">
    <property type="entry name" value="PAS domain"/>
    <property type="match status" value="10"/>
</dbReference>
<evidence type="ECO:0000256" key="1">
    <source>
        <dbReference type="ARBA" id="ARBA00000085"/>
    </source>
</evidence>
<feature type="domain" description="PAS" evidence="9">
    <location>
        <begin position="323"/>
        <end position="377"/>
    </location>
</feature>
<dbReference type="SMART" id="SM00086">
    <property type="entry name" value="PAC"/>
    <property type="match status" value="10"/>
</dbReference>
<dbReference type="SMART" id="SM00091">
    <property type="entry name" value="PAS"/>
    <property type="match status" value="6"/>
</dbReference>
<dbReference type="SMART" id="SM00387">
    <property type="entry name" value="HATPase_c"/>
    <property type="match status" value="1"/>
</dbReference>
<dbReference type="InterPro" id="IPR035965">
    <property type="entry name" value="PAS-like_dom_sf"/>
</dbReference>
<evidence type="ECO:0000313" key="11">
    <source>
        <dbReference type="EMBL" id="QEX22807.1"/>
    </source>
</evidence>
<dbReference type="NCBIfam" id="TIGR00229">
    <property type="entry name" value="sensory_box"/>
    <property type="match status" value="7"/>
</dbReference>
<dbReference type="PRINTS" id="PR00344">
    <property type="entry name" value="BCTRLSENSOR"/>
</dbReference>
<dbReference type="Pfam" id="PF00512">
    <property type="entry name" value="HisKA"/>
    <property type="match status" value="1"/>
</dbReference>
<dbReference type="InterPro" id="IPR036097">
    <property type="entry name" value="HisK_dim/P_sf"/>
</dbReference>
<dbReference type="PROSITE" id="PS50113">
    <property type="entry name" value="PAC"/>
    <property type="match status" value="7"/>
</dbReference>
<dbReference type="SUPFAM" id="SSF55785">
    <property type="entry name" value="PYP-like sensor domain (PAS domain)"/>
    <property type="match status" value="10"/>
</dbReference>
<dbReference type="CDD" id="cd00130">
    <property type="entry name" value="PAS"/>
    <property type="match status" value="8"/>
</dbReference>
<dbReference type="InterPro" id="IPR036890">
    <property type="entry name" value="HATPase_C_sf"/>
</dbReference>
<dbReference type="SUPFAM" id="SSF55874">
    <property type="entry name" value="ATPase domain of HSP90 chaperone/DNA topoisomerase II/histidine kinase"/>
    <property type="match status" value="1"/>
</dbReference>
<dbReference type="PANTHER" id="PTHR43304:SF1">
    <property type="entry name" value="PAC DOMAIN-CONTAINING PROTEIN"/>
    <property type="match status" value="1"/>
</dbReference>
<evidence type="ECO:0000259" key="10">
    <source>
        <dbReference type="PROSITE" id="PS50113"/>
    </source>
</evidence>
<dbReference type="KEGG" id="hadh:FRZ61_27390"/>
<dbReference type="PROSITE" id="PS50110">
    <property type="entry name" value="RESPONSE_REGULATORY"/>
    <property type="match status" value="1"/>
</dbReference>
<dbReference type="SUPFAM" id="SSF52172">
    <property type="entry name" value="CheY-like"/>
    <property type="match status" value="1"/>
</dbReference>
<feature type="domain" description="PAC" evidence="10">
    <location>
        <begin position="791"/>
        <end position="844"/>
    </location>
</feature>
<feature type="domain" description="Response regulatory" evidence="8">
    <location>
        <begin position="1632"/>
        <end position="1746"/>
    </location>
</feature>
<feature type="domain" description="PAC" evidence="10">
    <location>
        <begin position="381"/>
        <end position="433"/>
    </location>
</feature>
<dbReference type="SMART" id="SM00388">
    <property type="entry name" value="HisKA"/>
    <property type="match status" value="1"/>
</dbReference>
<evidence type="ECO:0000256" key="6">
    <source>
        <dbReference type="PROSITE-ProRule" id="PRU00169"/>
    </source>
</evidence>
<keyword evidence="3 6" id="KW-0597">Phosphoprotein</keyword>
<dbReference type="InterPro" id="IPR004358">
    <property type="entry name" value="Sig_transdc_His_kin-like_C"/>
</dbReference>
<dbReference type="Gene3D" id="1.10.287.130">
    <property type="match status" value="1"/>
</dbReference>
<keyword evidence="5" id="KW-0418">Kinase</keyword>
<proteinExistence type="predicted"/>
<dbReference type="GO" id="GO:0000155">
    <property type="term" value="F:phosphorelay sensor kinase activity"/>
    <property type="evidence" value="ECO:0007669"/>
    <property type="project" value="InterPro"/>
</dbReference>
<feature type="domain" description="PAS" evidence="9">
    <location>
        <begin position="1250"/>
        <end position="1320"/>
    </location>
</feature>
<dbReference type="InterPro" id="IPR001789">
    <property type="entry name" value="Sig_transdc_resp-reg_receiver"/>
</dbReference>
<dbReference type="CDD" id="cd16919">
    <property type="entry name" value="HATPase_CckA-like"/>
    <property type="match status" value="1"/>
</dbReference>
<dbReference type="InterPro" id="IPR013656">
    <property type="entry name" value="PAS_4"/>
</dbReference>
<dbReference type="EMBL" id="CP042582">
    <property type="protein sequence ID" value="QEX22807.1"/>
    <property type="molecule type" value="Genomic_DNA"/>
</dbReference>
<dbReference type="Gene3D" id="2.10.70.100">
    <property type="match status" value="7"/>
</dbReference>
<feature type="domain" description="PAC" evidence="10">
    <location>
        <begin position="1197"/>
        <end position="1249"/>
    </location>
</feature>
<keyword evidence="12" id="KW-1185">Reference proteome</keyword>
<evidence type="ECO:0000259" key="9">
    <source>
        <dbReference type="PROSITE" id="PS50112"/>
    </source>
</evidence>
<dbReference type="InterPro" id="IPR013655">
    <property type="entry name" value="PAS_fold_3"/>
</dbReference>
<dbReference type="InterPro" id="IPR000700">
    <property type="entry name" value="PAS-assoc_C"/>
</dbReference>
<feature type="modified residue" description="4-aspartylphosphate" evidence="6">
    <location>
        <position position="1682"/>
    </location>
</feature>
<dbReference type="SMART" id="SM00448">
    <property type="entry name" value="REC"/>
    <property type="match status" value="1"/>
</dbReference>
<feature type="domain" description="PAC" evidence="10">
    <location>
        <begin position="1060"/>
        <end position="1112"/>
    </location>
</feature>
<protein>
    <recommendedName>
        <fullName evidence="2">histidine kinase</fullName>
        <ecNumber evidence="2">2.7.13.3</ecNumber>
    </recommendedName>
</protein>
<feature type="domain" description="PAS" evidence="9">
    <location>
        <begin position="1009"/>
        <end position="1056"/>
    </location>
</feature>
<sequence>MLPNPIAPKPMASIDAPAKAALPSETAAEIMLRRAQRIGRLAFWHLSGPTDDAGLRMNCTYSDGIEQIFGCNPALSTLDFVERFIHPEDQERTRSIFLRFRRRQLLQYAIEYRIRHLSGGWHLIHETGEWELSPEGKPVAAAGVIQDITDRSQLEARLHQSETLLASAQRMARIGTWHWVATSRNPYSFEGRYHHSQEVADIFGVTIPELDIPPQRFLERFVHPDDRQRLMDMWQLFRSPGRPNLEITYRARRADGAWRTLREFASWERGRDGGLNGVAGIVEDITDRLETQVTDRQRSAMLARAQRMAKLGTWIWRCGPDGDGPGEAIEFSPEAAEIHGVTAAELSVGGREYAARFVHPDDRDEFTATLARFVNREIETYSLQFRIRHVSGEWRTVLEVAEWDYSSDGIPTGTTGVMQDITERLAVEESARRNATQIRRAQQIARIGHWQWSKGAWDGTDVRIMDWSDSAAEIHGVDKSALQITTREYLKRFVHPDDRRHVADTYRRFSLHEIERYTIEFRIRNGADGWTHLREITEWDYDSAGRPVSATGAIQDITDQIHSKRALDRSEDLLERAQRIAKLAYWHWHGDPDLEDPGTAPHLYSSLITEIFGVDLTAMELTDEQYVERFVHPDDRRRFGQVLRDFSARRLKSFASEYRIRHADGRWRTVIDTGEWEYGPDGRPISASGAIQDITEWAETDRALQRSEQFLARAQQIAKLAYWHWALDPSLPNPYSAPYVYSPSIVEMFGVAPEDLNGSDDELIDRFVHPADRERVRETYREFDAERTQSYAIEYRARHGITGEWRTVFDTGEWDRDADGKVTGASGALQDITDRSNAETALRQSEKLLSRAQQVAKLGHWRWRPAPGSTDWHDGEISYSDTAAAIYGVRPRDLVVPDRQFVIRFVHPDDRERIQDIYDRFFIEGERRYEAEYRIRHGEKEWRWIHEIAEWDTDGATGVILDITGRVESDLALRDSEALLIRAQRTARVGHWVWRHNANDRAPGQGASHFSAVAAEIFGVDPEALRVPTDEWVRRFVHPEDAARVLNIFNRSVSGELTRYEIDYRARHSDGTWRWVHEIGQWDYDETGNAIGATGVLQDVTERVEAQSALRRNEAQLKRAQQIARLAYWHWTEDQHAGWQAATSHYSAEAAQIFGVSVEELGRLSNLEYLERFVHPDDRVALKSVFKEFVEARLASYSIEYRIRHARGDWRTISERGEWDRTADGRIAGATGTIQDITELREAERALTEGAARLKLMTDHLPISIGYMDMDERLQFVNATAERWYGKPAGELVGQTMQEFMDAETYRIMLPYVREAKAGKAVKMQMRRQYPAGPPRDIEMLYVPHVVANGKVAGFFGMSFDMTDRLAMEAQLRHAQKMEAVGQLTGGVAHDFNNLLGVIVGNLDLLATQLPQGTKAQSLLSTALDAAESGAALIRRLLAFSRRQMLLPKATNLSDLVGGMMVLVQRSLGEAVSIETRIPPGLWPALIDDGQLEAAILNLAINARDAMPTGGRLTIELNNATVEEDTTAADSEVLPGDYVRVTVRDTGTGIPPDVLPRVLEPFFTTKEVGKGTGLGLSMVYGFVKQSGGFLQIDSHVGEGTAISLYLPRAEDPLADTDQAAAAHRSLRGEGEVVLLVEDRADMRAYSAEALRTLNYEPIDAADGPTALALLDHHPEIAVLFSDIVLPGGMSGYELARAARAKRPDLKVLLTSGFSERAAGTRGTETETLLEKPFRSSELGRKLAALLGRGMH</sequence>
<evidence type="ECO:0000259" key="7">
    <source>
        <dbReference type="PROSITE" id="PS50109"/>
    </source>
</evidence>
<evidence type="ECO:0000313" key="12">
    <source>
        <dbReference type="Proteomes" id="UP000325797"/>
    </source>
</evidence>
<keyword evidence="4" id="KW-0808">Transferase</keyword>
<dbReference type="PANTHER" id="PTHR43304">
    <property type="entry name" value="PHYTOCHROME-LIKE PROTEIN CPH1"/>
    <property type="match status" value="1"/>
</dbReference>
<feature type="domain" description="Histidine kinase" evidence="7">
    <location>
        <begin position="1387"/>
        <end position="1610"/>
    </location>
</feature>
<reference evidence="11 12" key="1">
    <citation type="submission" date="2019-08" db="EMBL/GenBank/DDBJ databases">
        <title>Hyperibacter terrae gen. nov., sp. nov. and Hyperibacter viscosus sp. nov., two new members in the family Rhodospirillaceae isolated from the rhizosphere of Hypericum perforatum.</title>
        <authorList>
            <person name="Noviana Z."/>
        </authorList>
    </citation>
    <scope>NUCLEOTIDE SEQUENCE [LARGE SCALE GENOMIC DNA]</scope>
    <source>
        <strain evidence="11 12">R5959</strain>
    </source>
</reference>
<dbReference type="InterPro" id="IPR003661">
    <property type="entry name" value="HisK_dim/P_dom"/>
</dbReference>
<evidence type="ECO:0000256" key="2">
    <source>
        <dbReference type="ARBA" id="ARBA00012438"/>
    </source>
</evidence>
<dbReference type="InterPro" id="IPR003594">
    <property type="entry name" value="HATPase_dom"/>
</dbReference>
<dbReference type="InterPro" id="IPR001610">
    <property type="entry name" value="PAC"/>
</dbReference>
<feature type="domain" description="PAS" evidence="9">
    <location>
        <begin position="1145"/>
        <end position="1193"/>
    </location>
</feature>
<dbReference type="SUPFAM" id="SSF47384">
    <property type="entry name" value="Homodimeric domain of signal transducing histidine kinase"/>
    <property type="match status" value="1"/>
</dbReference>
<comment type="catalytic activity">
    <reaction evidence="1">
        <text>ATP + protein L-histidine = ADP + protein N-phospho-L-histidine.</text>
        <dbReference type="EC" id="2.7.13.3"/>
    </reaction>
</comment>
<dbReference type="InterPro" id="IPR005467">
    <property type="entry name" value="His_kinase_dom"/>
</dbReference>
<dbReference type="InterPro" id="IPR000014">
    <property type="entry name" value="PAS"/>
</dbReference>
<dbReference type="Pfam" id="PF08447">
    <property type="entry name" value="PAS_3"/>
    <property type="match status" value="9"/>
</dbReference>
<feature type="domain" description="PAC" evidence="10">
    <location>
        <begin position="1320"/>
        <end position="1374"/>
    </location>
</feature>
<feature type="domain" description="PAC" evidence="10">
    <location>
        <begin position="108"/>
        <end position="160"/>
    </location>
</feature>
<dbReference type="Pfam" id="PF02518">
    <property type="entry name" value="HATPase_c"/>
    <property type="match status" value="1"/>
</dbReference>
<evidence type="ECO:0000256" key="3">
    <source>
        <dbReference type="ARBA" id="ARBA00022553"/>
    </source>
</evidence>
<evidence type="ECO:0000259" key="8">
    <source>
        <dbReference type="PROSITE" id="PS50110"/>
    </source>
</evidence>
<dbReference type="Pfam" id="PF00072">
    <property type="entry name" value="Response_reg"/>
    <property type="match status" value="1"/>
</dbReference>
<evidence type="ECO:0000256" key="4">
    <source>
        <dbReference type="ARBA" id="ARBA00022679"/>
    </source>
</evidence>
<dbReference type="Gene3D" id="3.30.565.10">
    <property type="entry name" value="Histidine kinase-like ATPase, C-terminal domain"/>
    <property type="match status" value="1"/>
</dbReference>
<feature type="domain" description="PAS" evidence="9">
    <location>
        <begin position="741"/>
        <end position="782"/>
    </location>
</feature>
<name>A0A5J6N042_9PROT</name>
<organism evidence="11 12">
    <name type="scientific">Hypericibacter adhaerens</name>
    <dbReference type="NCBI Taxonomy" id="2602016"/>
    <lineage>
        <taxon>Bacteria</taxon>
        <taxon>Pseudomonadati</taxon>
        <taxon>Pseudomonadota</taxon>
        <taxon>Alphaproteobacteria</taxon>
        <taxon>Rhodospirillales</taxon>
        <taxon>Dongiaceae</taxon>
        <taxon>Hypericibacter</taxon>
    </lineage>
</organism>
<feature type="domain" description="PAC" evidence="10">
    <location>
        <begin position="654"/>
        <end position="706"/>
    </location>
</feature>
<gene>
    <name evidence="11" type="ORF">FRZ61_27390</name>
</gene>
<dbReference type="PROSITE" id="PS50112">
    <property type="entry name" value="PAS"/>
    <property type="match status" value="6"/>
</dbReference>
<feature type="domain" description="PAS" evidence="9">
    <location>
        <begin position="879"/>
        <end position="925"/>
    </location>
</feature>
<dbReference type="PROSITE" id="PS50109">
    <property type="entry name" value="HIS_KIN"/>
    <property type="match status" value="1"/>
</dbReference>
<dbReference type="EC" id="2.7.13.3" evidence="2"/>